<comment type="similarity">
    <text evidence="2">Belongs to the TAPT1 family.</text>
</comment>
<keyword evidence="5 7" id="KW-0472">Membrane</keyword>
<dbReference type="Pfam" id="PF05346">
    <property type="entry name" value="DUF747"/>
    <property type="match status" value="1"/>
</dbReference>
<keyword evidence="4 7" id="KW-1133">Transmembrane helix</keyword>
<evidence type="ECO:0000256" key="2">
    <source>
        <dbReference type="ARBA" id="ARBA00008803"/>
    </source>
</evidence>
<evidence type="ECO:0000313" key="8">
    <source>
        <dbReference type="EMBL" id="JAC81624.1"/>
    </source>
</evidence>
<dbReference type="GO" id="GO:0005789">
    <property type="term" value="C:endoplasmic reticulum membrane"/>
    <property type="evidence" value="ECO:0007669"/>
    <property type="project" value="TreeGrafter"/>
</dbReference>
<evidence type="ECO:0000256" key="7">
    <source>
        <dbReference type="SAM" id="Phobius"/>
    </source>
</evidence>
<dbReference type="PANTHER" id="PTHR13317:SF4">
    <property type="entry name" value="TRANSMEMBRANE ANTERIOR POSTERIOR TRANSFORMATION PROTEIN 1 HOMOLOG"/>
    <property type="match status" value="1"/>
</dbReference>
<organism evidence="8">
    <name type="scientific">Tetraselmis sp. GSL018</name>
    <dbReference type="NCBI Taxonomy" id="582737"/>
    <lineage>
        <taxon>Eukaryota</taxon>
        <taxon>Viridiplantae</taxon>
        <taxon>Chlorophyta</taxon>
        <taxon>core chlorophytes</taxon>
        <taxon>Chlorodendrophyceae</taxon>
        <taxon>Chlorodendrales</taxon>
        <taxon>Chlorodendraceae</taxon>
        <taxon>Tetraselmis</taxon>
    </lineage>
</organism>
<evidence type="ECO:0000256" key="1">
    <source>
        <dbReference type="ARBA" id="ARBA00004141"/>
    </source>
</evidence>
<feature type="non-terminal residue" evidence="8">
    <location>
        <position position="553"/>
    </location>
</feature>
<dbReference type="EMBL" id="GBEZ01003522">
    <property type="protein sequence ID" value="JAC81624.1"/>
    <property type="molecule type" value="Transcribed_RNA"/>
</dbReference>
<protein>
    <submittedName>
        <fullName evidence="8">Transmembrane anterior posterior transformation protein 1</fullName>
    </submittedName>
</protein>
<feature type="compositionally biased region" description="Polar residues" evidence="6">
    <location>
        <begin position="92"/>
        <end position="109"/>
    </location>
</feature>
<dbReference type="InterPro" id="IPR008010">
    <property type="entry name" value="Tatp1"/>
</dbReference>
<feature type="transmembrane region" description="Helical" evidence="7">
    <location>
        <begin position="496"/>
        <end position="519"/>
    </location>
</feature>
<dbReference type="PANTHER" id="PTHR13317">
    <property type="entry name" value="TRANSMEMBRANE ANTERIOR POSTERIOR TRANSFORMATION PROTEIN 1 HOMOLOG"/>
    <property type="match status" value="1"/>
</dbReference>
<evidence type="ECO:0000256" key="3">
    <source>
        <dbReference type="ARBA" id="ARBA00022692"/>
    </source>
</evidence>
<evidence type="ECO:0000256" key="6">
    <source>
        <dbReference type="SAM" id="MobiDB-lite"/>
    </source>
</evidence>
<dbReference type="AlphaFoldDB" id="A0A061SF23"/>
<evidence type="ECO:0000256" key="5">
    <source>
        <dbReference type="ARBA" id="ARBA00023136"/>
    </source>
</evidence>
<feature type="transmembrane region" description="Helical" evidence="7">
    <location>
        <begin position="227"/>
        <end position="252"/>
    </location>
</feature>
<reference evidence="8" key="1">
    <citation type="submission" date="2014-05" db="EMBL/GenBank/DDBJ databases">
        <title>The transcriptome of the halophilic microalga Tetraselmis sp. GSL018 isolated from the Great Salt Lake, Utah.</title>
        <authorList>
            <person name="Jinkerson R.E."/>
            <person name="D'Adamo S."/>
            <person name="Posewitz M.C."/>
        </authorList>
    </citation>
    <scope>NUCLEOTIDE SEQUENCE</scope>
    <source>
        <strain evidence="8">GSL018</strain>
    </source>
</reference>
<proteinExistence type="inferred from homology"/>
<keyword evidence="3 7" id="KW-0812">Transmembrane</keyword>
<gene>
    <name evidence="8" type="ORF">TSPGSL018_7485</name>
</gene>
<sequence length="553" mass="60644">MGSDNEECAVVGNTSALSKSYADIRNFCRTGKKGPPSLKDELLVIDEQSAPSDTEYVGQFPSAAESFDGLRNRKPRNASEESARTDVACNQGAATTSAETKDNFTSASPSKADANVHMAASEGSAGSSLWEYLSHELQPKPTVAVADPVWGATERDVMYNSLIFVPYQLERIMWFGLAVCFDPFLASFTTVPLRALKAIADFSWSAVALARAGRRGPMVRGDQIYDVLYLCLFAFAAWVVSSLNAGVIYFWMKDLSQEFIKLSVIFVAMEICDKILTSFGVSALHSLCCSCTQYTSSAEFGAIQVASDFVVSLAITTAHAVALMSEAIAFSVAMNSRRTTLLALIVSFNFAEVKGTVFKKFDPYKLTNIVYQDIVERFHMVMLMLFVIIEDMDTSDSWGTINWHLLVQVGVILASELGADIAKHAVVGKFNVIRPGVYREYMRDLCDATAKSPPNTLFRVVEMEAVGSAAIFYRMLTSFLAACHRSLEGKPVREQVAAWGAMLLGYAGLCLLKLAWGFLIRWVAAKYLDYYEERYGKARAGGPHGPKHGSGKK</sequence>
<name>A0A061SF23_9CHLO</name>
<comment type="subcellular location">
    <subcellularLocation>
        <location evidence="1">Membrane</location>
        <topology evidence="1">Multi-pass membrane protein</topology>
    </subcellularLocation>
</comment>
<feature type="region of interest" description="Disordered" evidence="6">
    <location>
        <begin position="67"/>
        <end position="113"/>
    </location>
</feature>
<accession>A0A061SF23</accession>
<evidence type="ECO:0000256" key="4">
    <source>
        <dbReference type="ARBA" id="ARBA00022989"/>
    </source>
</evidence>